<evidence type="ECO:0000313" key="2">
    <source>
        <dbReference type="Proteomes" id="UP000187203"/>
    </source>
</evidence>
<organism evidence="1 2">
    <name type="scientific">Corchorus olitorius</name>
    <dbReference type="NCBI Taxonomy" id="93759"/>
    <lineage>
        <taxon>Eukaryota</taxon>
        <taxon>Viridiplantae</taxon>
        <taxon>Streptophyta</taxon>
        <taxon>Embryophyta</taxon>
        <taxon>Tracheophyta</taxon>
        <taxon>Spermatophyta</taxon>
        <taxon>Magnoliopsida</taxon>
        <taxon>eudicotyledons</taxon>
        <taxon>Gunneridae</taxon>
        <taxon>Pentapetalae</taxon>
        <taxon>rosids</taxon>
        <taxon>malvids</taxon>
        <taxon>Malvales</taxon>
        <taxon>Malvaceae</taxon>
        <taxon>Grewioideae</taxon>
        <taxon>Apeibeae</taxon>
        <taxon>Corchorus</taxon>
    </lineage>
</organism>
<protein>
    <submittedName>
        <fullName evidence="1">Ectonucleoside triphosphate diphosphohydrolase 1-like isoform 1</fullName>
    </submittedName>
</protein>
<comment type="caution">
    <text evidence="1">The sequence shown here is derived from an EMBL/GenBank/DDBJ whole genome shotgun (WGS) entry which is preliminary data.</text>
</comment>
<dbReference type="EMBL" id="AWUE01022499">
    <property type="protein sequence ID" value="OMO57692.1"/>
    <property type="molecule type" value="Genomic_DNA"/>
</dbReference>
<name>A0A1R3GHY9_9ROSI</name>
<reference evidence="2" key="1">
    <citation type="submission" date="2013-09" db="EMBL/GenBank/DDBJ databases">
        <title>Corchorus olitorius genome sequencing.</title>
        <authorList>
            <person name="Alam M."/>
            <person name="Haque M.S."/>
            <person name="Islam M.S."/>
            <person name="Emdad E.M."/>
            <person name="Islam M.M."/>
            <person name="Ahmed B."/>
            <person name="Halim A."/>
            <person name="Hossen Q.M.M."/>
            <person name="Hossain M.Z."/>
            <person name="Ahmed R."/>
            <person name="Khan M.M."/>
            <person name="Islam R."/>
            <person name="Rashid M.M."/>
            <person name="Khan S.A."/>
            <person name="Rahman M.S."/>
            <person name="Alam M."/>
            <person name="Yahiya A.S."/>
            <person name="Khan M.S."/>
            <person name="Azam M.S."/>
            <person name="Haque T."/>
            <person name="Lashkar M.Z.H."/>
            <person name="Akhand A.I."/>
            <person name="Morshed G."/>
            <person name="Roy S."/>
            <person name="Uddin K.S."/>
            <person name="Rabeya T."/>
            <person name="Hossain A.S."/>
            <person name="Chowdhury A."/>
            <person name="Snigdha A.R."/>
            <person name="Mortoza M.S."/>
            <person name="Matin S.A."/>
            <person name="Hoque S.M.E."/>
            <person name="Islam M.K."/>
            <person name="Roy D.K."/>
            <person name="Haider R."/>
            <person name="Moosa M.M."/>
            <person name="Elias S.M."/>
            <person name="Hasan A.M."/>
            <person name="Jahan S."/>
            <person name="Shafiuddin M."/>
            <person name="Mahmood N."/>
            <person name="Shommy N.S."/>
        </authorList>
    </citation>
    <scope>NUCLEOTIDE SEQUENCE [LARGE SCALE GENOMIC DNA]</scope>
    <source>
        <strain evidence="2">cv. O-4</strain>
    </source>
</reference>
<dbReference type="Proteomes" id="UP000187203">
    <property type="component" value="Unassembled WGS sequence"/>
</dbReference>
<keyword evidence="2" id="KW-1185">Reference proteome</keyword>
<evidence type="ECO:0000313" key="1">
    <source>
        <dbReference type="EMBL" id="OMO57692.1"/>
    </source>
</evidence>
<accession>A0A1R3GHY9</accession>
<sequence length="80" mass="8876">MMMLLGSNRYSSDAVTAKVSLCMEDWSFLAMFEYVYGTGNGDLYLCYIGSSSYTPLLGRCNRSSPSIIAWNYVGVVATIY</sequence>
<gene>
    <name evidence="1" type="ORF">COLO4_35187</name>
</gene>
<proteinExistence type="predicted"/>
<dbReference type="AlphaFoldDB" id="A0A1R3GHY9"/>